<dbReference type="EMBL" id="CP029289">
    <property type="protein sequence ID" value="AWR93620.1"/>
    <property type="molecule type" value="Genomic_DNA"/>
</dbReference>
<dbReference type="Gene3D" id="3.30.1490.270">
    <property type="match status" value="1"/>
</dbReference>
<proteinExistence type="predicted"/>
<organism evidence="2 3">
    <name type="scientific">Acidianus brierleyi</name>
    <dbReference type="NCBI Taxonomy" id="41673"/>
    <lineage>
        <taxon>Archaea</taxon>
        <taxon>Thermoproteota</taxon>
        <taxon>Thermoprotei</taxon>
        <taxon>Sulfolobales</taxon>
        <taxon>Sulfolobaceae</taxon>
        <taxon>Acidianus</taxon>
    </lineage>
</organism>
<dbReference type="PANTHER" id="PTHR34595:SF7">
    <property type="entry name" value="SLL1039 PROTEIN"/>
    <property type="match status" value="1"/>
</dbReference>
<dbReference type="AlphaFoldDB" id="A0A2U9ICA3"/>
<keyword evidence="3" id="KW-1185">Reference proteome</keyword>
<dbReference type="InterPro" id="IPR051680">
    <property type="entry name" value="ATP-dep_Glu-Cys_Ligase-2"/>
</dbReference>
<dbReference type="Pfam" id="PF14403">
    <property type="entry name" value="CP_ATPgrasp_2"/>
    <property type="match status" value="1"/>
</dbReference>
<dbReference type="PIRSF" id="PIRSF005522">
    <property type="entry name" value="UCP005522"/>
    <property type="match status" value="1"/>
</dbReference>
<dbReference type="OrthoDB" id="38503at2157"/>
<reference evidence="2 3" key="1">
    <citation type="submission" date="2018-05" db="EMBL/GenBank/DDBJ databases">
        <title>Complete Genome Sequences of Extremely Thermoacidophilic, Metal-Mobilizing Type-Strain Members of the Archaeal Family Sulfolobaceae: Acidianus brierleyi DSM-1651T, Acidianus sulfidivorans DSM-18786T, Metallosphaera hakonensis DSM-7519T, and Metallosphaera prunae DSM-10039T.</title>
        <authorList>
            <person name="Counts J.A."/>
            <person name="Kelly R.M."/>
        </authorList>
    </citation>
    <scope>NUCLEOTIDE SEQUENCE [LARGE SCALE GENOMIC DNA]</scope>
    <source>
        <strain evidence="2 3">DSM 1651</strain>
    </source>
</reference>
<sequence length="437" mass="50528">MIKPRKITESKFFFEYDEPYYSNLLEIIDKIPDFFKYVELINEVAYREGFTFYTQDYYRSIKVDPIPRILQAQEFREISRGLKNRALAINKFLYAVYHGENTPVAEDFITSSPYFRPEMMNFDPPKGIYVYIFGEDLVKVNGFPLILEDNVRIPSGMTYAVKASELFERFLGEMMQINRQRQDGLELLKKTLHYASDTRDPVIAILSDGTLNSAYFEHRFYSDKLDFLLIEPSDLIIKDGEVLAKTLDGEIHIDVIYRRIEDLDILTPGLMKAYLRGWVNLVNAPGTGIADDKITFCYMPQIMDYFGIKEGVKQPFSVPLGASKEEIINKLENMVLKRREGYGGSGTYVMKDMRDEEKRKVLKEVLSYPEEFMAQELLNFDTVLSAINDNFYETYADLRFFVFIDSTSNTILSRVAPLGSRITNNSSGGMVKPVWVV</sequence>
<dbReference type="PANTHER" id="PTHR34595">
    <property type="entry name" value="BLR5612 PROTEIN"/>
    <property type="match status" value="1"/>
</dbReference>
<protein>
    <recommendedName>
        <fullName evidence="1">Circularly permuted ATP-grasp type 2 domain-containing protein</fullName>
    </recommendedName>
</protein>
<evidence type="ECO:0000313" key="2">
    <source>
        <dbReference type="EMBL" id="AWR93620.1"/>
    </source>
</evidence>
<evidence type="ECO:0000313" key="3">
    <source>
        <dbReference type="Proteomes" id="UP000248044"/>
    </source>
</evidence>
<feature type="domain" description="Circularly permuted ATP-grasp type 2" evidence="1">
    <location>
        <begin position="67"/>
        <end position="409"/>
    </location>
</feature>
<accession>A0A2U9ICA3</accession>
<dbReference type="InterPro" id="IPR016450">
    <property type="entry name" value="UCP005522"/>
</dbReference>
<dbReference type="GeneID" id="36830958"/>
<evidence type="ECO:0000259" key="1">
    <source>
        <dbReference type="Pfam" id="PF14403"/>
    </source>
</evidence>
<name>A0A2U9ICA3_9CREN</name>
<dbReference type="KEGG" id="abri:DFR85_02340"/>
<dbReference type="SUPFAM" id="SSF56059">
    <property type="entry name" value="Glutathione synthetase ATP-binding domain-like"/>
    <property type="match status" value="1"/>
</dbReference>
<dbReference type="RefSeq" id="WP_110269504.1">
    <property type="nucleotide sequence ID" value="NZ_CP029289.2"/>
</dbReference>
<dbReference type="Proteomes" id="UP000248044">
    <property type="component" value="Chromosome"/>
</dbReference>
<dbReference type="InterPro" id="IPR025841">
    <property type="entry name" value="CP_ATPgrasp_2"/>
</dbReference>
<gene>
    <name evidence="2" type="ORF">DFR85_02340</name>
</gene>
<dbReference type="Gene3D" id="3.40.50.11290">
    <property type="match status" value="1"/>
</dbReference>